<dbReference type="Proteomes" id="UP000838763">
    <property type="component" value="Unassembled WGS sequence"/>
</dbReference>
<name>A0A9P1HA95_9PEZI</name>
<protein>
    <submittedName>
        <fullName evidence="2">Uncharacterized protein</fullName>
    </submittedName>
</protein>
<evidence type="ECO:0000313" key="2">
    <source>
        <dbReference type="EMBL" id="CAI4218363.1"/>
    </source>
</evidence>
<keyword evidence="3" id="KW-1185">Reference proteome</keyword>
<feature type="region of interest" description="Disordered" evidence="1">
    <location>
        <begin position="92"/>
        <end position="118"/>
    </location>
</feature>
<organism evidence="2 3">
    <name type="scientific">Parascedosporium putredinis</name>
    <dbReference type="NCBI Taxonomy" id="1442378"/>
    <lineage>
        <taxon>Eukaryota</taxon>
        <taxon>Fungi</taxon>
        <taxon>Dikarya</taxon>
        <taxon>Ascomycota</taxon>
        <taxon>Pezizomycotina</taxon>
        <taxon>Sordariomycetes</taxon>
        <taxon>Hypocreomycetidae</taxon>
        <taxon>Microascales</taxon>
        <taxon>Microascaceae</taxon>
        <taxon>Parascedosporium</taxon>
    </lineage>
</organism>
<evidence type="ECO:0000256" key="1">
    <source>
        <dbReference type="SAM" id="MobiDB-lite"/>
    </source>
</evidence>
<reference evidence="2" key="1">
    <citation type="submission" date="2022-11" db="EMBL/GenBank/DDBJ databases">
        <authorList>
            <person name="Scott C."/>
            <person name="Bruce N."/>
        </authorList>
    </citation>
    <scope>NUCLEOTIDE SEQUENCE</scope>
</reference>
<comment type="caution">
    <text evidence="2">The sequence shown here is derived from an EMBL/GenBank/DDBJ whole genome shotgun (WGS) entry which is preliminary data.</text>
</comment>
<gene>
    <name evidence="2" type="ORF">PPNO1_LOCUS7953</name>
</gene>
<evidence type="ECO:0000313" key="3">
    <source>
        <dbReference type="Proteomes" id="UP000838763"/>
    </source>
</evidence>
<dbReference type="EMBL" id="CALLCH030000017">
    <property type="protein sequence ID" value="CAI4218363.1"/>
    <property type="molecule type" value="Genomic_DNA"/>
</dbReference>
<dbReference type="AlphaFoldDB" id="A0A9P1HA95"/>
<accession>A0A9P1HA95</accession>
<proteinExistence type="predicted"/>
<sequence>MVWVYGDIHDEGNRALGGWLLGLVRRGSTGAEHVVPGTLEAGHALAELPENLDEAVDFGGLGSLVLEDDAADGVKGLEGEVGAGARGVASAEAEAEAAGAAGAGVPGEEVSSLLHATR</sequence>